<dbReference type="GO" id="GO:0016791">
    <property type="term" value="F:phosphatase activity"/>
    <property type="evidence" value="ECO:0007669"/>
    <property type="project" value="TreeGrafter"/>
</dbReference>
<dbReference type="InterPro" id="IPR023214">
    <property type="entry name" value="HAD_sf"/>
</dbReference>
<evidence type="ECO:0000313" key="2">
    <source>
        <dbReference type="Proteomes" id="UP000060778"/>
    </source>
</evidence>
<evidence type="ECO:0000313" key="1">
    <source>
        <dbReference type="EMBL" id="ALU11867.1"/>
    </source>
</evidence>
<dbReference type="InterPro" id="IPR006357">
    <property type="entry name" value="HAD-SF_hydro_IIA"/>
</dbReference>
<proteinExistence type="predicted"/>
<gene>
    <name evidence="1" type="ORF">EYM_05570</name>
</gene>
<sequence length="251" mass="27423">MKSLTVSEAPMVRAMLWIVDLDGVVWRGKEYIWENVEALRKLEGEKVFLTNKATSRWEIRERLEKVGLDGDVVTSAYVAASYLKENGIRSAFALGPMGLYEELSINGIHLTDQIELVKAVVAGLDQFVTYDKIALATEAITKGALFVATNRDRTYPTEKGLKPGAGSVVEAIRVSSGIEPIVVGKPSKIAFEVASKGRKDVVVIGDKLETDVKMALENGAKAVLVLTGVTKEVREVPPGVKVVRNLRELLE</sequence>
<organism evidence="1 2">
    <name type="scientific">Ignicoccus islandicus DSM 13165</name>
    <dbReference type="NCBI Taxonomy" id="940295"/>
    <lineage>
        <taxon>Archaea</taxon>
        <taxon>Thermoproteota</taxon>
        <taxon>Thermoprotei</taxon>
        <taxon>Desulfurococcales</taxon>
        <taxon>Desulfurococcaceae</taxon>
        <taxon>Ignicoccus</taxon>
    </lineage>
</organism>
<dbReference type="Pfam" id="PF13344">
    <property type="entry name" value="Hydrolase_6"/>
    <property type="match status" value="1"/>
</dbReference>
<dbReference type="Gene3D" id="3.40.50.1000">
    <property type="entry name" value="HAD superfamily/HAD-like"/>
    <property type="match status" value="2"/>
</dbReference>
<dbReference type="STRING" id="940295.EYM_05570"/>
<dbReference type="EMBL" id="CP006867">
    <property type="protein sequence ID" value="ALU11867.1"/>
    <property type="molecule type" value="Genomic_DNA"/>
</dbReference>
<reference evidence="1 2" key="1">
    <citation type="submission" date="2013-11" db="EMBL/GenBank/DDBJ databases">
        <title>Comparative genomics of Ignicoccus.</title>
        <authorList>
            <person name="Podar M."/>
        </authorList>
    </citation>
    <scope>NUCLEOTIDE SEQUENCE [LARGE SCALE GENOMIC DNA]</scope>
    <source>
        <strain evidence="1 2">DSM 13165</strain>
    </source>
</reference>
<protein>
    <submittedName>
        <fullName evidence="1">Haloacid dehalogenase</fullName>
    </submittedName>
</protein>
<accession>A0A0U3E1R7</accession>
<dbReference type="AlphaFoldDB" id="A0A0U3E1R7"/>
<dbReference type="SUPFAM" id="SSF56784">
    <property type="entry name" value="HAD-like"/>
    <property type="match status" value="1"/>
</dbReference>
<dbReference type="Pfam" id="PF13242">
    <property type="entry name" value="Hydrolase_like"/>
    <property type="match status" value="1"/>
</dbReference>
<name>A0A0U3E1R7_9CREN</name>
<dbReference type="PANTHER" id="PTHR19288">
    <property type="entry name" value="4-NITROPHENYLPHOSPHATASE-RELATED"/>
    <property type="match status" value="1"/>
</dbReference>
<dbReference type="KEGG" id="iis:EYM_05570"/>
<dbReference type="PANTHER" id="PTHR19288:SF46">
    <property type="entry name" value="HALOACID DEHALOGENASE-LIKE HYDROLASE DOMAIN-CONTAINING PROTEIN 2"/>
    <property type="match status" value="1"/>
</dbReference>
<keyword evidence="2" id="KW-1185">Reference proteome</keyword>
<dbReference type="GO" id="GO:0005737">
    <property type="term" value="C:cytoplasm"/>
    <property type="evidence" value="ECO:0007669"/>
    <property type="project" value="TreeGrafter"/>
</dbReference>
<dbReference type="NCBIfam" id="TIGR01460">
    <property type="entry name" value="HAD-SF-IIA"/>
    <property type="match status" value="1"/>
</dbReference>
<dbReference type="InterPro" id="IPR036412">
    <property type="entry name" value="HAD-like_sf"/>
</dbReference>
<dbReference type="Proteomes" id="UP000060778">
    <property type="component" value="Chromosome"/>
</dbReference>